<dbReference type="GO" id="GO:0051603">
    <property type="term" value="P:proteolysis involved in protein catabolic process"/>
    <property type="evidence" value="ECO:0007669"/>
    <property type="project" value="TreeGrafter"/>
</dbReference>
<dbReference type="Gene3D" id="3.30.2010.10">
    <property type="entry name" value="Metalloproteases ('zincins'), catalytic domain"/>
    <property type="match status" value="1"/>
</dbReference>
<feature type="transmembrane region" description="Helical" evidence="7">
    <location>
        <begin position="245"/>
        <end position="266"/>
    </location>
</feature>
<dbReference type="AlphaFoldDB" id="A0A7L7L960"/>
<protein>
    <submittedName>
        <fullName evidence="9">M48 family metallopeptidase</fullName>
    </submittedName>
</protein>
<dbReference type="PANTHER" id="PTHR22726:SF1">
    <property type="entry name" value="METALLOENDOPEPTIDASE OMA1, MITOCHONDRIAL"/>
    <property type="match status" value="1"/>
</dbReference>
<evidence type="ECO:0000256" key="2">
    <source>
        <dbReference type="ARBA" id="ARBA00022723"/>
    </source>
</evidence>
<evidence type="ECO:0000256" key="6">
    <source>
        <dbReference type="RuleBase" id="RU003983"/>
    </source>
</evidence>
<evidence type="ECO:0000313" key="10">
    <source>
        <dbReference type="Proteomes" id="UP000514509"/>
    </source>
</evidence>
<comment type="similarity">
    <text evidence="6">Belongs to the peptidase M48 family.</text>
</comment>
<evidence type="ECO:0000256" key="5">
    <source>
        <dbReference type="ARBA" id="ARBA00023049"/>
    </source>
</evidence>
<dbReference type="InterPro" id="IPR051156">
    <property type="entry name" value="Mito/Outer_Membr_Metalloprot"/>
</dbReference>
<reference evidence="9 10" key="1">
    <citation type="submission" date="2020-06" db="EMBL/GenBank/DDBJ databases">
        <authorList>
            <person name="Hwang Y.J."/>
        </authorList>
    </citation>
    <scope>NUCLEOTIDE SEQUENCE [LARGE SCALE GENOMIC DNA]</scope>
    <source>
        <strain evidence="9 10">KUDC8001</strain>
    </source>
</reference>
<feature type="transmembrane region" description="Helical" evidence="7">
    <location>
        <begin position="109"/>
        <end position="129"/>
    </location>
</feature>
<keyword evidence="1 6" id="KW-0645">Protease</keyword>
<keyword evidence="7" id="KW-0812">Transmembrane</keyword>
<dbReference type="Pfam" id="PF01435">
    <property type="entry name" value="Peptidase_M48"/>
    <property type="match status" value="1"/>
</dbReference>
<dbReference type="KEGG" id="add:HUW48_13160"/>
<dbReference type="InterPro" id="IPR001915">
    <property type="entry name" value="Peptidase_M48"/>
</dbReference>
<accession>A0A7L7L960</accession>
<keyword evidence="4 6" id="KW-0862">Zinc</keyword>
<evidence type="ECO:0000313" key="9">
    <source>
        <dbReference type="EMBL" id="QMU28929.1"/>
    </source>
</evidence>
<gene>
    <name evidence="9" type="ORF">HUW48_13160</name>
</gene>
<evidence type="ECO:0000256" key="4">
    <source>
        <dbReference type="ARBA" id="ARBA00022833"/>
    </source>
</evidence>
<keyword evidence="7" id="KW-0472">Membrane</keyword>
<sequence length="367" mass="42208">MNSAFTGTYFDGNSSRPYSAQVMLDPGQVRITYLVPDQAVPLTVYWQPFRIQKELFADQDTITLCYGDYPIQRLEVSSPGFKEAFAKQYSPIPYHKPPVIISENKIPRWLWVAALILLVLVFGFYFWGLPRLADRVARIIPQATDEYLGKQLHQQITKSATIEPELTREVRGFMRQLRINSAYKLHVTVIKENNPNAFALPGGYLMVHSGILNRMQKPEELAALLGHEAGHIQNRHTTRALFRSLGSYLFISLILGDVSGITSVVIQNADMLKQLEYSRKLEQEADEFGFNVLRQNRINPKGMVMLFQRLKQEEKNSGNEAPDEFLSTHPPLTARMNQIKKMIKQQPYTSQMPDSLNYYWHRIKQSK</sequence>
<dbReference type="GO" id="GO:0004222">
    <property type="term" value="F:metalloendopeptidase activity"/>
    <property type="evidence" value="ECO:0007669"/>
    <property type="project" value="InterPro"/>
</dbReference>
<dbReference type="CDD" id="cd07332">
    <property type="entry name" value="M48C_Oma1_like"/>
    <property type="match status" value="1"/>
</dbReference>
<keyword evidence="5 6" id="KW-0482">Metalloprotease</keyword>
<keyword evidence="10" id="KW-1185">Reference proteome</keyword>
<feature type="domain" description="Peptidase M48" evidence="8">
    <location>
        <begin position="164"/>
        <end position="342"/>
    </location>
</feature>
<evidence type="ECO:0000256" key="1">
    <source>
        <dbReference type="ARBA" id="ARBA00022670"/>
    </source>
</evidence>
<dbReference type="Proteomes" id="UP000514509">
    <property type="component" value="Chromosome"/>
</dbReference>
<keyword evidence="3 6" id="KW-0378">Hydrolase</keyword>
<dbReference type="GO" id="GO:0016020">
    <property type="term" value="C:membrane"/>
    <property type="evidence" value="ECO:0007669"/>
    <property type="project" value="TreeGrafter"/>
</dbReference>
<evidence type="ECO:0000256" key="3">
    <source>
        <dbReference type="ARBA" id="ARBA00022801"/>
    </source>
</evidence>
<dbReference type="GO" id="GO:0046872">
    <property type="term" value="F:metal ion binding"/>
    <property type="evidence" value="ECO:0007669"/>
    <property type="project" value="UniProtKB-KW"/>
</dbReference>
<comment type="cofactor">
    <cofactor evidence="6">
        <name>Zn(2+)</name>
        <dbReference type="ChEBI" id="CHEBI:29105"/>
    </cofactor>
    <text evidence="6">Binds 1 zinc ion per subunit.</text>
</comment>
<name>A0A7L7L960_9BACT</name>
<evidence type="ECO:0000259" key="8">
    <source>
        <dbReference type="Pfam" id="PF01435"/>
    </source>
</evidence>
<keyword evidence="2" id="KW-0479">Metal-binding</keyword>
<dbReference type="RefSeq" id="WP_182416110.1">
    <property type="nucleotide sequence ID" value="NZ_CP055153.1"/>
</dbReference>
<organism evidence="9 10">
    <name type="scientific">Adhaeribacter radiodurans</name>
    <dbReference type="NCBI Taxonomy" id="2745197"/>
    <lineage>
        <taxon>Bacteria</taxon>
        <taxon>Pseudomonadati</taxon>
        <taxon>Bacteroidota</taxon>
        <taxon>Cytophagia</taxon>
        <taxon>Cytophagales</taxon>
        <taxon>Hymenobacteraceae</taxon>
        <taxon>Adhaeribacter</taxon>
    </lineage>
</organism>
<evidence type="ECO:0000256" key="7">
    <source>
        <dbReference type="SAM" id="Phobius"/>
    </source>
</evidence>
<proteinExistence type="inferred from homology"/>
<reference evidence="9 10" key="2">
    <citation type="submission" date="2020-08" db="EMBL/GenBank/DDBJ databases">
        <title>Adhaeribacter dokdonensis sp. nov., isolated from the rhizosphere of Elymus tsukushiensis, a plant native to the Dokdo Islands, Republic of Korea.</title>
        <authorList>
            <person name="Ghim S.Y."/>
        </authorList>
    </citation>
    <scope>NUCLEOTIDE SEQUENCE [LARGE SCALE GENOMIC DNA]</scope>
    <source>
        <strain evidence="9 10">KUDC8001</strain>
    </source>
</reference>
<keyword evidence="7" id="KW-1133">Transmembrane helix</keyword>
<dbReference type="PANTHER" id="PTHR22726">
    <property type="entry name" value="METALLOENDOPEPTIDASE OMA1"/>
    <property type="match status" value="1"/>
</dbReference>
<dbReference type="EMBL" id="CP055153">
    <property type="protein sequence ID" value="QMU28929.1"/>
    <property type="molecule type" value="Genomic_DNA"/>
</dbReference>